<evidence type="ECO:0000256" key="2">
    <source>
        <dbReference type="SAM" id="MobiDB-lite"/>
    </source>
</evidence>
<dbReference type="InterPro" id="IPR007157">
    <property type="entry name" value="PspA_VIPP1"/>
</dbReference>
<comment type="similarity">
    <text evidence="1">Belongs to the PspA/Vipp/IM30 family.</text>
</comment>
<keyword evidence="4" id="KW-1185">Reference proteome</keyword>
<sequence length="223" mass="26182">MFTFFKRLRTLVGSELNALLDRAEDPVKMLDQFMREMETEIKEVESAVAVQMANEKMMKRKYEDEKSFVEKRDEQAMKALEAGDEDLARRTIADKHNHEEQMNQLNNSYEQASMDVRELKDKLEHMKNEYQEMKVKKDSLQARAQAAQTKTKVNRALNTFGSEHSKHGFERMEKKVLQYEAEAETTEEMKHTNHSLDDELHALEDNRVDAELARMKERANKHG</sequence>
<dbReference type="RefSeq" id="WP_026801927.1">
    <property type="nucleotide sequence ID" value="NZ_AVPE01000002.1"/>
</dbReference>
<dbReference type="AlphaFoldDB" id="A0A0A5IBZ3"/>
<name>A0A0A5IBZ3_9BACI</name>
<comment type="caution">
    <text evidence="3">The sequence shown here is derived from an EMBL/GenBank/DDBJ whole genome shotgun (WGS) entry which is preliminary data.</text>
</comment>
<feature type="compositionally biased region" description="Basic and acidic residues" evidence="2">
    <location>
        <begin position="187"/>
        <end position="223"/>
    </location>
</feature>
<dbReference type="Proteomes" id="UP000030528">
    <property type="component" value="Unassembled WGS sequence"/>
</dbReference>
<dbReference type="PANTHER" id="PTHR31088">
    <property type="entry name" value="MEMBRANE-ASSOCIATED PROTEIN VIPP1, CHLOROPLASTIC"/>
    <property type="match status" value="1"/>
</dbReference>
<dbReference type="eggNOG" id="COG1842">
    <property type="taxonomic scope" value="Bacteria"/>
</dbReference>
<dbReference type="STRING" id="1385510.GCA_000425205_00893"/>
<accession>A0A0A5IBZ3</accession>
<dbReference type="PANTHER" id="PTHR31088:SF6">
    <property type="entry name" value="PHAGE SHOCK PROTEIN A"/>
    <property type="match status" value="1"/>
</dbReference>
<evidence type="ECO:0000256" key="1">
    <source>
        <dbReference type="ARBA" id="ARBA00043985"/>
    </source>
</evidence>
<dbReference type="Pfam" id="PF04012">
    <property type="entry name" value="PspA_IM30"/>
    <property type="match status" value="1"/>
</dbReference>
<reference evidence="3 4" key="1">
    <citation type="submission" date="2013-08" db="EMBL/GenBank/DDBJ databases">
        <authorList>
            <person name="Huang J."/>
            <person name="Wang G."/>
        </authorList>
    </citation>
    <scope>NUCLEOTIDE SEQUENCE [LARGE SCALE GENOMIC DNA]</scope>
    <source>
        <strain evidence="3 4">JSM 076056</strain>
    </source>
</reference>
<feature type="region of interest" description="Disordered" evidence="2">
    <location>
        <begin position="182"/>
        <end position="223"/>
    </location>
</feature>
<proteinExistence type="inferred from homology"/>
<evidence type="ECO:0000313" key="4">
    <source>
        <dbReference type="Proteomes" id="UP000030528"/>
    </source>
</evidence>
<evidence type="ECO:0000313" key="3">
    <source>
        <dbReference type="EMBL" id="KGX93362.1"/>
    </source>
</evidence>
<dbReference type="EMBL" id="AVPE01000002">
    <property type="protein sequence ID" value="KGX93362.1"/>
    <property type="molecule type" value="Genomic_DNA"/>
</dbReference>
<dbReference type="OrthoDB" id="9779630at2"/>
<gene>
    <name evidence="3" type="ORF">N781_09915</name>
</gene>
<protein>
    <submittedName>
        <fullName evidence="3">Phage-shock protein</fullName>
    </submittedName>
</protein>
<organism evidence="3 4">
    <name type="scientific">Pontibacillus halophilus JSM 076056 = DSM 19796</name>
    <dbReference type="NCBI Taxonomy" id="1385510"/>
    <lineage>
        <taxon>Bacteria</taxon>
        <taxon>Bacillati</taxon>
        <taxon>Bacillota</taxon>
        <taxon>Bacilli</taxon>
        <taxon>Bacillales</taxon>
        <taxon>Bacillaceae</taxon>
        <taxon>Pontibacillus</taxon>
    </lineage>
</organism>